<proteinExistence type="predicted"/>
<dbReference type="EMBL" id="GBRH01262355">
    <property type="protein sequence ID" value="JAD35540.1"/>
    <property type="molecule type" value="Transcribed_RNA"/>
</dbReference>
<reference evidence="1" key="2">
    <citation type="journal article" date="2015" name="Data Brief">
        <title>Shoot transcriptome of the giant reed, Arundo donax.</title>
        <authorList>
            <person name="Barrero R.A."/>
            <person name="Guerrero F.D."/>
            <person name="Moolhuijzen P."/>
            <person name="Goolsby J.A."/>
            <person name="Tidwell J."/>
            <person name="Bellgard S.E."/>
            <person name="Bellgard M.I."/>
        </authorList>
    </citation>
    <scope>NUCLEOTIDE SEQUENCE</scope>
    <source>
        <tissue evidence="1">Shoot tissue taken approximately 20 cm above the soil surface</tissue>
    </source>
</reference>
<reference evidence="1" key="1">
    <citation type="submission" date="2014-09" db="EMBL/GenBank/DDBJ databases">
        <authorList>
            <person name="Magalhaes I.L.F."/>
            <person name="Oliveira U."/>
            <person name="Santos F.R."/>
            <person name="Vidigal T.H.D.A."/>
            <person name="Brescovit A.D."/>
            <person name="Santos A.J."/>
        </authorList>
    </citation>
    <scope>NUCLEOTIDE SEQUENCE</scope>
    <source>
        <tissue evidence="1">Shoot tissue taken approximately 20 cm above the soil surface</tissue>
    </source>
</reference>
<evidence type="ECO:0000313" key="1">
    <source>
        <dbReference type="EMBL" id="JAD35540.1"/>
    </source>
</evidence>
<sequence>MEGTYIVTNSHIVIQLILVPILEGGKTT</sequence>
<name>A0A0A8ZFL5_ARUDO</name>
<protein>
    <submittedName>
        <fullName evidence="1">Uncharacterized protein</fullName>
    </submittedName>
</protein>
<organism evidence="1">
    <name type="scientific">Arundo donax</name>
    <name type="common">Giant reed</name>
    <name type="synonym">Donax arundinaceus</name>
    <dbReference type="NCBI Taxonomy" id="35708"/>
    <lineage>
        <taxon>Eukaryota</taxon>
        <taxon>Viridiplantae</taxon>
        <taxon>Streptophyta</taxon>
        <taxon>Embryophyta</taxon>
        <taxon>Tracheophyta</taxon>
        <taxon>Spermatophyta</taxon>
        <taxon>Magnoliopsida</taxon>
        <taxon>Liliopsida</taxon>
        <taxon>Poales</taxon>
        <taxon>Poaceae</taxon>
        <taxon>PACMAD clade</taxon>
        <taxon>Arundinoideae</taxon>
        <taxon>Arundineae</taxon>
        <taxon>Arundo</taxon>
    </lineage>
</organism>
<accession>A0A0A8ZFL5</accession>
<dbReference type="AlphaFoldDB" id="A0A0A8ZFL5"/>